<dbReference type="EMBL" id="CP061800">
    <property type="protein sequence ID" value="QTA89073.1"/>
    <property type="molecule type" value="Genomic_DNA"/>
</dbReference>
<dbReference type="KEGG" id="dmm:dnm_051210"/>
<dbReference type="Proteomes" id="UP000663722">
    <property type="component" value="Chromosome"/>
</dbReference>
<reference evidence="1" key="1">
    <citation type="journal article" date="2021" name="Microb. Physiol.">
        <title>Proteogenomic Insights into the Physiology of Marine, Sulfate-Reducing, Filamentous Desulfonema limicola and Desulfonema magnum.</title>
        <authorList>
            <person name="Schnaars V."/>
            <person name="Wohlbrand L."/>
            <person name="Scheve S."/>
            <person name="Hinrichs C."/>
            <person name="Reinhardt R."/>
            <person name="Rabus R."/>
        </authorList>
    </citation>
    <scope>NUCLEOTIDE SEQUENCE</scope>
    <source>
        <strain evidence="1">4be13</strain>
    </source>
</reference>
<sequence length="46" mass="5308">MIIHNTLHCNLCFLSFLCAWNIGYKISQICKIFKISGTFVNKIFIA</sequence>
<name>A0A975BPP7_9BACT</name>
<organism evidence="1 2">
    <name type="scientific">Desulfonema magnum</name>
    <dbReference type="NCBI Taxonomy" id="45655"/>
    <lineage>
        <taxon>Bacteria</taxon>
        <taxon>Pseudomonadati</taxon>
        <taxon>Thermodesulfobacteriota</taxon>
        <taxon>Desulfobacteria</taxon>
        <taxon>Desulfobacterales</taxon>
        <taxon>Desulfococcaceae</taxon>
        <taxon>Desulfonema</taxon>
    </lineage>
</organism>
<keyword evidence="2" id="KW-1185">Reference proteome</keyword>
<evidence type="ECO:0000313" key="2">
    <source>
        <dbReference type="Proteomes" id="UP000663722"/>
    </source>
</evidence>
<accession>A0A975BPP7</accession>
<protein>
    <submittedName>
        <fullName evidence="1">Uncharacterized protein</fullName>
    </submittedName>
</protein>
<proteinExistence type="predicted"/>
<dbReference type="AlphaFoldDB" id="A0A975BPP7"/>
<gene>
    <name evidence="1" type="ORF">dnm_051210</name>
</gene>
<evidence type="ECO:0000313" key="1">
    <source>
        <dbReference type="EMBL" id="QTA89073.1"/>
    </source>
</evidence>